<protein>
    <submittedName>
        <fullName evidence="8">Heterodisulfide reductase</fullName>
    </submittedName>
</protein>
<evidence type="ECO:0000256" key="3">
    <source>
        <dbReference type="ARBA" id="ARBA00023002"/>
    </source>
</evidence>
<dbReference type="Gene3D" id="1.10.1060.10">
    <property type="entry name" value="Alpha-helical ferredoxin"/>
    <property type="match status" value="1"/>
</dbReference>
<accession>A0A532V010</accession>
<dbReference type="InterPro" id="IPR017896">
    <property type="entry name" value="4Fe4S_Fe-S-bd"/>
</dbReference>
<evidence type="ECO:0000313" key="9">
    <source>
        <dbReference type="Proteomes" id="UP000317778"/>
    </source>
</evidence>
<dbReference type="PANTHER" id="PTHR43255:SF1">
    <property type="entry name" value="IRON-SULFUR-BINDING OXIDOREDUCTASE FADF-RELATED"/>
    <property type="match status" value="1"/>
</dbReference>
<reference evidence="8 9" key="1">
    <citation type="submission" date="2017-06" db="EMBL/GenBank/DDBJ databases">
        <title>Novel microbial phyla capable of carbon fixation and sulfur reduction in deep-sea sediments.</title>
        <authorList>
            <person name="Huang J."/>
            <person name="Baker B."/>
            <person name="Wang Y."/>
        </authorList>
    </citation>
    <scope>NUCLEOTIDE SEQUENCE [LARGE SCALE GENOMIC DNA]</scope>
    <source>
        <strain evidence="8">B3_TA06</strain>
    </source>
</reference>
<dbReference type="EMBL" id="NJBO01000018">
    <property type="protein sequence ID" value="TKJ40540.1"/>
    <property type="molecule type" value="Genomic_DNA"/>
</dbReference>
<evidence type="ECO:0000256" key="5">
    <source>
        <dbReference type="ARBA" id="ARBA00023014"/>
    </source>
</evidence>
<evidence type="ECO:0000256" key="4">
    <source>
        <dbReference type="ARBA" id="ARBA00023004"/>
    </source>
</evidence>
<dbReference type="Pfam" id="PF13183">
    <property type="entry name" value="Fer4_8"/>
    <property type="match status" value="1"/>
</dbReference>
<keyword evidence="1" id="KW-0004">4Fe-4S</keyword>
<evidence type="ECO:0000313" key="8">
    <source>
        <dbReference type="EMBL" id="TKJ40540.1"/>
    </source>
</evidence>
<evidence type="ECO:0000256" key="6">
    <source>
        <dbReference type="SAM" id="MobiDB-lite"/>
    </source>
</evidence>
<keyword evidence="3" id="KW-0560">Oxidoreductase</keyword>
<dbReference type="AlphaFoldDB" id="A0A532V010"/>
<dbReference type="PROSITE" id="PS51379">
    <property type="entry name" value="4FE4S_FER_2"/>
    <property type="match status" value="1"/>
</dbReference>
<dbReference type="GO" id="GO:0051539">
    <property type="term" value="F:4 iron, 4 sulfur cluster binding"/>
    <property type="evidence" value="ECO:0007669"/>
    <property type="project" value="UniProtKB-KW"/>
</dbReference>
<dbReference type="InterPro" id="IPR051460">
    <property type="entry name" value="HdrC_iron-sulfur_subunit"/>
</dbReference>
<proteinExistence type="predicted"/>
<keyword evidence="5" id="KW-0411">Iron-sulfur</keyword>
<dbReference type="InterPro" id="IPR017900">
    <property type="entry name" value="4Fe4S_Fe_S_CS"/>
</dbReference>
<feature type="domain" description="4Fe-4S ferredoxin-type" evidence="7">
    <location>
        <begin position="37"/>
        <end position="67"/>
    </location>
</feature>
<sequence>MNENQDAEAVEEVTKAQEPKVIKFDELDPNFKYEIQAEPSGEFITRCYACGTCTASCPVRSIEETFNPRRIIHMALLGMKKEVLSSEFVWLCSTCYACFERCPQDVRITEMMNALKNLAVKNGYIHPAFTAQIDLIQGHGRLYEADSFVNKKRAKIRLPELTESPDPIKAIFKATGLYEYSTEAKESKELPQSGNTEGGSNE</sequence>
<dbReference type="PROSITE" id="PS00198">
    <property type="entry name" value="4FE4S_FER_1"/>
    <property type="match status" value="2"/>
</dbReference>
<dbReference type="InterPro" id="IPR009051">
    <property type="entry name" value="Helical_ferredxn"/>
</dbReference>
<evidence type="ECO:0000256" key="1">
    <source>
        <dbReference type="ARBA" id="ARBA00022485"/>
    </source>
</evidence>
<keyword evidence="4" id="KW-0408">Iron</keyword>
<gene>
    <name evidence="8" type="ORF">CEE36_09570</name>
</gene>
<dbReference type="SUPFAM" id="SSF46548">
    <property type="entry name" value="alpha-helical ferredoxin"/>
    <property type="match status" value="1"/>
</dbReference>
<evidence type="ECO:0000256" key="2">
    <source>
        <dbReference type="ARBA" id="ARBA00022723"/>
    </source>
</evidence>
<dbReference type="GO" id="GO:0005886">
    <property type="term" value="C:plasma membrane"/>
    <property type="evidence" value="ECO:0007669"/>
    <property type="project" value="TreeGrafter"/>
</dbReference>
<dbReference type="Proteomes" id="UP000317778">
    <property type="component" value="Unassembled WGS sequence"/>
</dbReference>
<evidence type="ECO:0000259" key="7">
    <source>
        <dbReference type="PROSITE" id="PS51379"/>
    </source>
</evidence>
<name>A0A532V010_UNCT6</name>
<dbReference type="GO" id="GO:0046872">
    <property type="term" value="F:metal ion binding"/>
    <property type="evidence" value="ECO:0007669"/>
    <property type="project" value="UniProtKB-KW"/>
</dbReference>
<feature type="region of interest" description="Disordered" evidence="6">
    <location>
        <begin position="183"/>
        <end position="202"/>
    </location>
</feature>
<comment type="caution">
    <text evidence="8">The sequence shown here is derived from an EMBL/GenBank/DDBJ whole genome shotgun (WGS) entry which is preliminary data.</text>
</comment>
<dbReference type="PANTHER" id="PTHR43255">
    <property type="entry name" value="IRON-SULFUR-BINDING OXIDOREDUCTASE FADF-RELATED-RELATED"/>
    <property type="match status" value="1"/>
</dbReference>
<organism evidence="8 9">
    <name type="scientific">candidate division TA06 bacterium B3_TA06</name>
    <dbReference type="NCBI Taxonomy" id="2012487"/>
    <lineage>
        <taxon>Bacteria</taxon>
        <taxon>Bacteria division TA06</taxon>
    </lineage>
</organism>
<dbReference type="GO" id="GO:0016491">
    <property type="term" value="F:oxidoreductase activity"/>
    <property type="evidence" value="ECO:0007669"/>
    <property type="project" value="UniProtKB-KW"/>
</dbReference>
<keyword evidence="2" id="KW-0479">Metal-binding</keyword>
<feature type="compositionally biased region" description="Polar residues" evidence="6">
    <location>
        <begin position="190"/>
        <end position="202"/>
    </location>
</feature>